<dbReference type="Gene3D" id="3.90.1570.10">
    <property type="entry name" value="tt1808, chain A"/>
    <property type="match status" value="1"/>
</dbReference>
<dbReference type="AlphaFoldDB" id="A0A1H0VY51"/>
<dbReference type="Proteomes" id="UP000199651">
    <property type="component" value="Unassembled WGS sequence"/>
</dbReference>
<dbReference type="InterPro" id="IPR012296">
    <property type="entry name" value="Nuclease_put_TT1808"/>
</dbReference>
<dbReference type="PANTHER" id="PTHR35400">
    <property type="entry name" value="SLR1083 PROTEIN"/>
    <property type="match status" value="1"/>
</dbReference>
<dbReference type="Pfam" id="PF05685">
    <property type="entry name" value="Uma2"/>
    <property type="match status" value="1"/>
</dbReference>
<reference evidence="3" key="1">
    <citation type="submission" date="2016-10" db="EMBL/GenBank/DDBJ databases">
        <authorList>
            <person name="Varghese N."/>
            <person name="Submissions S."/>
        </authorList>
    </citation>
    <scope>NUCLEOTIDE SEQUENCE [LARGE SCALE GENOMIC DNA]</scope>
    <source>
        <strain evidence="3">IBRC-M 10655</strain>
    </source>
</reference>
<gene>
    <name evidence="2" type="ORF">SAMN05192558_11663</name>
</gene>
<dbReference type="GO" id="GO:0004519">
    <property type="term" value="F:endonuclease activity"/>
    <property type="evidence" value="ECO:0007669"/>
    <property type="project" value="UniProtKB-KW"/>
</dbReference>
<keyword evidence="2" id="KW-0540">Nuclease</keyword>
<keyword evidence="2" id="KW-0378">Hydrolase</keyword>
<evidence type="ECO:0000259" key="1">
    <source>
        <dbReference type="Pfam" id="PF05685"/>
    </source>
</evidence>
<keyword evidence="2" id="KW-0255">Endonuclease</keyword>
<feature type="domain" description="Putative restriction endonuclease" evidence="1">
    <location>
        <begin position="1"/>
        <end position="134"/>
    </location>
</feature>
<evidence type="ECO:0000313" key="2">
    <source>
        <dbReference type="EMBL" id="SDP83447.1"/>
    </source>
</evidence>
<dbReference type="SUPFAM" id="SSF52980">
    <property type="entry name" value="Restriction endonuclease-like"/>
    <property type="match status" value="1"/>
</dbReference>
<evidence type="ECO:0000313" key="3">
    <source>
        <dbReference type="Proteomes" id="UP000199651"/>
    </source>
</evidence>
<protein>
    <submittedName>
        <fullName evidence="2">Putative restriction endonuclease</fullName>
    </submittedName>
</protein>
<accession>A0A1H0VY51</accession>
<keyword evidence="3" id="KW-1185">Reference proteome</keyword>
<name>A0A1H0VY51_9PSEU</name>
<proteinExistence type="predicted"/>
<dbReference type="InterPro" id="IPR008538">
    <property type="entry name" value="Uma2"/>
</dbReference>
<sequence>MSPTRTPIHMRVLARMFSQIDSQISQGLRVFPEVGIVVDVSSPTVRVPDLVITTAAVDQDEPLVRAEDVVLAVEIVSPGSELVDTTVKPFEYADAGIPNFWLVDPAPPVTVTVYSLADGNYEESQRAERGLEVVAPCELRIDLAALSR</sequence>
<dbReference type="InterPro" id="IPR011335">
    <property type="entry name" value="Restrct_endonuc-II-like"/>
</dbReference>
<dbReference type="CDD" id="cd06260">
    <property type="entry name" value="DUF820-like"/>
    <property type="match status" value="1"/>
</dbReference>
<dbReference type="STRING" id="504798.SAMN05421871_11664"/>
<dbReference type="EMBL" id="FNJB01000016">
    <property type="protein sequence ID" value="SDP83447.1"/>
    <property type="molecule type" value="Genomic_DNA"/>
</dbReference>
<dbReference type="PANTHER" id="PTHR35400:SF3">
    <property type="entry name" value="SLL1072 PROTEIN"/>
    <property type="match status" value="1"/>
</dbReference>
<organism evidence="2 3">
    <name type="scientific">Actinokineospora alba</name>
    <dbReference type="NCBI Taxonomy" id="504798"/>
    <lineage>
        <taxon>Bacteria</taxon>
        <taxon>Bacillati</taxon>
        <taxon>Actinomycetota</taxon>
        <taxon>Actinomycetes</taxon>
        <taxon>Pseudonocardiales</taxon>
        <taxon>Pseudonocardiaceae</taxon>
        <taxon>Actinokineospora</taxon>
    </lineage>
</organism>